<comment type="caution">
    <text evidence="2">The sequence shown here is derived from an EMBL/GenBank/DDBJ whole genome shotgun (WGS) entry which is preliminary data.</text>
</comment>
<dbReference type="RefSeq" id="WP_209242332.1">
    <property type="nucleotide sequence ID" value="NZ_JADKMA010000165.1"/>
</dbReference>
<name>A0ABS3XI54_9ACTN</name>
<evidence type="ECO:0000256" key="1">
    <source>
        <dbReference type="SAM" id="Phobius"/>
    </source>
</evidence>
<sequence length="141" mass="14700">MGTLVAALIMPAVLAIWLVVWIAGNAQKLMAGETATMRTVARCVEGGGPALPPSSCGGSWVFPDGRTGSGEVITGKNGVSVGDTVFAGDTWAYWSAAPLYRLVFMPIGAVCAGVLIPVTIWAVDRRKKRSLRSISAAPPRT</sequence>
<dbReference type="Proteomes" id="UP001519064">
    <property type="component" value="Unassembled WGS sequence"/>
</dbReference>
<protein>
    <recommendedName>
        <fullName evidence="4">DUF3592 domain-containing protein</fullName>
    </recommendedName>
</protein>
<gene>
    <name evidence="2" type="ORF">ITI46_26070</name>
</gene>
<evidence type="ECO:0000313" key="2">
    <source>
        <dbReference type="EMBL" id="MBO8195092.1"/>
    </source>
</evidence>
<accession>A0ABS3XI54</accession>
<keyword evidence="1" id="KW-0812">Transmembrane</keyword>
<keyword evidence="1" id="KW-0472">Membrane</keyword>
<feature type="transmembrane region" description="Helical" evidence="1">
    <location>
        <begin position="99"/>
        <end position="123"/>
    </location>
</feature>
<keyword evidence="1" id="KW-1133">Transmembrane helix</keyword>
<evidence type="ECO:0000313" key="3">
    <source>
        <dbReference type="Proteomes" id="UP001519064"/>
    </source>
</evidence>
<organism evidence="2 3">
    <name type="scientific">Streptomyces oryzae</name>
    <dbReference type="NCBI Taxonomy" id="1434886"/>
    <lineage>
        <taxon>Bacteria</taxon>
        <taxon>Bacillati</taxon>
        <taxon>Actinomycetota</taxon>
        <taxon>Actinomycetes</taxon>
        <taxon>Kitasatosporales</taxon>
        <taxon>Streptomycetaceae</taxon>
        <taxon>Streptomyces</taxon>
    </lineage>
</organism>
<reference evidence="2 3" key="1">
    <citation type="submission" date="2020-11" db="EMBL/GenBank/DDBJ databases">
        <title>Streptomyces spirodelae sp. nov., isolated from duckweed.</title>
        <authorList>
            <person name="Saimee Y."/>
            <person name="Duangmal K."/>
        </authorList>
    </citation>
    <scope>NUCLEOTIDE SEQUENCE [LARGE SCALE GENOMIC DNA]</scope>
    <source>
        <strain evidence="2 3">S16-07</strain>
    </source>
</reference>
<proteinExistence type="predicted"/>
<dbReference type="EMBL" id="JADKMA010000165">
    <property type="protein sequence ID" value="MBO8195092.1"/>
    <property type="molecule type" value="Genomic_DNA"/>
</dbReference>
<evidence type="ECO:0008006" key="4">
    <source>
        <dbReference type="Google" id="ProtNLM"/>
    </source>
</evidence>
<keyword evidence="3" id="KW-1185">Reference proteome</keyword>